<feature type="compositionally biased region" description="Polar residues" evidence="2">
    <location>
        <begin position="538"/>
        <end position="556"/>
    </location>
</feature>
<feature type="region of interest" description="Disordered" evidence="2">
    <location>
        <begin position="597"/>
        <end position="618"/>
    </location>
</feature>
<feature type="compositionally biased region" description="Basic and acidic residues" evidence="2">
    <location>
        <begin position="278"/>
        <end position="294"/>
    </location>
</feature>
<feature type="compositionally biased region" description="Acidic residues" evidence="2">
    <location>
        <begin position="508"/>
        <end position="530"/>
    </location>
</feature>
<dbReference type="CDD" id="cd00067">
    <property type="entry name" value="GAL4"/>
    <property type="match status" value="1"/>
</dbReference>
<proteinExistence type="predicted"/>
<evidence type="ECO:0000313" key="5">
    <source>
        <dbReference type="Proteomes" id="UP000800039"/>
    </source>
</evidence>
<dbReference type="InterPro" id="IPR036864">
    <property type="entry name" value="Zn2-C6_fun-type_DNA-bd_sf"/>
</dbReference>
<evidence type="ECO:0000256" key="1">
    <source>
        <dbReference type="ARBA" id="ARBA00023242"/>
    </source>
</evidence>
<dbReference type="GeneID" id="63845248"/>
<dbReference type="Gene3D" id="4.10.240.10">
    <property type="entry name" value="Zn(2)-C6 fungal-type DNA-binding domain"/>
    <property type="match status" value="1"/>
</dbReference>
<feature type="compositionally biased region" description="Acidic residues" evidence="2">
    <location>
        <begin position="748"/>
        <end position="757"/>
    </location>
</feature>
<dbReference type="Pfam" id="PF00172">
    <property type="entry name" value="Zn_clus"/>
    <property type="match status" value="1"/>
</dbReference>
<feature type="compositionally biased region" description="Basic residues" evidence="2">
    <location>
        <begin position="27"/>
        <end position="44"/>
    </location>
</feature>
<dbReference type="GO" id="GO:0006361">
    <property type="term" value="P:transcription initiation at RNA polymerase I promoter"/>
    <property type="evidence" value="ECO:0007669"/>
    <property type="project" value="TreeGrafter"/>
</dbReference>
<feature type="domain" description="Zn(2)-C6 fungal-type" evidence="3">
    <location>
        <begin position="242"/>
        <end position="272"/>
    </location>
</feature>
<dbReference type="GO" id="GO:0008270">
    <property type="term" value="F:zinc ion binding"/>
    <property type="evidence" value="ECO:0007669"/>
    <property type="project" value="InterPro"/>
</dbReference>
<feature type="region of interest" description="Disordered" evidence="2">
    <location>
        <begin position="218"/>
        <end position="239"/>
    </location>
</feature>
<evidence type="ECO:0000313" key="4">
    <source>
        <dbReference type="EMBL" id="KAF1850488.1"/>
    </source>
</evidence>
<feature type="region of interest" description="Disordered" evidence="2">
    <location>
        <begin position="278"/>
        <end position="298"/>
    </location>
</feature>
<dbReference type="RefSeq" id="XP_040793051.1">
    <property type="nucleotide sequence ID" value="XM_040927995.1"/>
</dbReference>
<dbReference type="PROSITE" id="PS50048">
    <property type="entry name" value="ZN2_CY6_FUNGAL_2"/>
    <property type="match status" value="1"/>
</dbReference>
<accession>A0A9P4GPV6</accession>
<dbReference type="PANTHER" id="PTHR28079">
    <property type="entry name" value="RNA POLYMERASE I-SPECIFIC TRANSCRIPTION INITIATION FACTOR RRN5"/>
    <property type="match status" value="1"/>
</dbReference>
<dbReference type="GO" id="GO:0000500">
    <property type="term" value="C:RNA polymerase I upstream activating factor complex"/>
    <property type="evidence" value="ECO:0007669"/>
    <property type="project" value="InterPro"/>
</dbReference>
<feature type="region of interest" description="Disordered" evidence="2">
    <location>
        <begin position="508"/>
        <end position="561"/>
    </location>
</feature>
<organism evidence="4 5">
    <name type="scientific">Cucurbitaria berberidis CBS 394.84</name>
    <dbReference type="NCBI Taxonomy" id="1168544"/>
    <lineage>
        <taxon>Eukaryota</taxon>
        <taxon>Fungi</taxon>
        <taxon>Dikarya</taxon>
        <taxon>Ascomycota</taxon>
        <taxon>Pezizomycotina</taxon>
        <taxon>Dothideomycetes</taxon>
        <taxon>Pleosporomycetidae</taxon>
        <taxon>Pleosporales</taxon>
        <taxon>Pleosporineae</taxon>
        <taxon>Cucurbitariaceae</taxon>
        <taxon>Cucurbitaria</taxon>
    </lineage>
</organism>
<dbReference type="InterPro" id="IPR001138">
    <property type="entry name" value="Zn2Cys6_DnaBD"/>
</dbReference>
<feature type="compositionally biased region" description="Polar residues" evidence="2">
    <location>
        <begin position="659"/>
        <end position="673"/>
    </location>
</feature>
<dbReference type="GO" id="GO:0042790">
    <property type="term" value="P:nucleolar large rRNA transcription by RNA polymerase I"/>
    <property type="evidence" value="ECO:0007669"/>
    <property type="project" value="InterPro"/>
</dbReference>
<keyword evidence="1" id="KW-0539">Nucleus</keyword>
<keyword evidence="5" id="KW-1185">Reference proteome</keyword>
<dbReference type="OrthoDB" id="2240312at2759"/>
<feature type="compositionally biased region" description="Acidic residues" evidence="2">
    <location>
        <begin position="717"/>
        <end position="729"/>
    </location>
</feature>
<sequence>MSSESNYEGDNALEESSDSSSQPRTRPSSHRQSRTSNTPRKRPRLGSFDPSRLRKYNLKGRYNDGYRVLFNEEVSHAVARFETASESYQHYTTQIGASIWSSKEQTTLFSALERLGRHDIPGIASAIGTKSIPETQELLLLLQEAASKQGDAKVTLHDIPAAIEVGNKCSEQLDLAGEALAWYQETFEASQEREKFGDYWLITAAIANDITDAVDGRTRAVSSAPASEPEPSRRGGKMVAGSCTACKQSKKRCDRGAPCSNCVRRTIGDCVYEEKPAKSEKQEVHSPDSLDPKDQASLPTRTQYSANHNLLEAIPEANLLQPDVMLTLSKTLFMNRSPTIPSPWPHWSEYTSELAEEPAIYCSAFKDFHTLVVSITKRLAQTALIQATSRLRSQRRRFKNGVLPMVKRRDVLAAIDLLGMKRNGRERWRNVARRCSVRVYEGREDYRTHGKYRREVPWDEVERMMKSTEAATDPLTTDAETSGNDTEAFNYRAARSGTPLPMENLALSDEDDGLDGEFNEPMEGSDDDSLLDERRQPFTRSATQARDLTGRYTSVPPSGGTGELSLGLHTLEQFDQEASRQEEHALWEILELDPSRKGNETKRDEEVSPDDGADVITDPDGWRLWTEYHAEWEEFHRAVPAAKFAAHENSKSPAPAFHSSPSQKIRGSSVDTDTSTREASRRHERQTANIIELRTHGTRAYAALQERGSEPSHQWQDSDEDGSEDDDVVADVPTQSIEDTPQALDSGISEDEMDWAA</sequence>
<dbReference type="EMBL" id="ML976614">
    <property type="protein sequence ID" value="KAF1850488.1"/>
    <property type="molecule type" value="Genomic_DNA"/>
</dbReference>
<dbReference type="GO" id="GO:0000981">
    <property type="term" value="F:DNA-binding transcription factor activity, RNA polymerase II-specific"/>
    <property type="evidence" value="ECO:0007669"/>
    <property type="project" value="InterPro"/>
</dbReference>
<name>A0A9P4GPV6_9PLEO</name>
<evidence type="ECO:0000256" key="2">
    <source>
        <dbReference type="SAM" id="MobiDB-lite"/>
    </source>
</evidence>
<feature type="region of interest" description="Disordered" evidence="2">
    <location>
        <begin position="646"/>
        <end position="757"/>
    </location>
</feature>
<dbReference type="SUPFAM" id="SSF57701">
    <property type="entry name" value="Zn2/Cys6 DNA-binding domain"/>
    <property type="match status" value="1"/>
</dbReference>
<dbReference type="Proteomes" id="UP000800039">
    <property type="component" value="Unassembled WGS sequence"/>
</dbReference>
<dbReference type="PANTHER" id="PTHR28079:SF1">
    <property type="entry name" value="RNA POLYMERASE I-SPECIFIC TRANSCRIPTION INITIATION FACTOR RRN5"/>
    <property type="match status" value="1"/>
</dbReference>
<reference evidence="4" key="1">
    <citation type="submission" date="2020-01" db="EMBL/GenBank/DDBJ databases">
        <authorList>
            <consortium name="DOE Joint Genome Institute"/>
            <person name="Haridas S."/>
            <person name="Albert R."/>
            <person name="Binder M."/>
            <person name="Bloem J."/>
            <person name="Labutti K."/>
            <person name="Salamov A."/>
            <person name="Andreopoulos B."/>
            <person name="Baker S.E."/>
            <person name="Barry K."/>
            <person name="Bills G."/>
            <person name="Bluhm B.H."/>
            <person name="Cannon C."/>
            <person name="Castanera R."/>
            <person name="Culley D.E."/>
            <person name="Daum C."/>
            <person name="Ezra D."/>
            <person name="Gonzalez J.B."/>
            <person name="Henrissat B."/>
            <person name="Kuo A."/>
            <person name="Liang C."/>
            <person name="Lipzen A."/>
            <person name="Lutzoni F."/>
            <person name="Magnuson J."/>
            <person name="Mondo S."/>
            <person name="Nolan M."/>
            <person name="Ohm R."/>
            <person name="Pangilinan J."/>
            <person name="Park H.-J."/>
            <person name="Ramirez L."/>
            <person name="Alfaro M."/>
            <person name="Sun H."/>
            <person name="Tritt A."/>
            <person name="Yoshinaga Y."/>
            <person name="Zwiers L.-H."/>
            <person name="Turgeon B.G."/>
            <person name="Goodwin S.B."/>
            <person name="Spatafora J.W."/>
            <person name="Crous P.W."/>
            <person name="Grigoriev I.V."/>
        </authorList>
    </citation>
    <scope>NUCLEOTIDE SEQUENCE</scope>
    <source>
        <strain evidence="4">CBS 394.84</strain>
    </source>
</reference>
<dbReference type="GO" id="GO:0000182">
    <property type="term" value="F:rDNA binding"/>
    <property type="evidence" value="ECO:0007669"/>
    <property type="project" value="TreeGrafter"/>
</dbReference>
<feature type="region of interest" description="Disordered" evidence="2">
    <location>
        <begin position="1"/>
        <end position="51"/>
    </location>
</feature>
<gene>
    <name evidence="4" type="ORF">K460DRAFT_274902</name>
</gene>
<protein>
    <recommendedName>
        <fullName evidence="3">Zn(2)-C6 fungal-type domain-containing protein</fullName>
    </recommendedName>
</protein>
<feature type="compositionally biased region" description="Low complexity" evidence="2">
    <location>
        <begin position="218"/>
        <end position="229"/>
    </location>
</feature>
<comment type="caution">
    <text evidence="4">The sequence shown here is derived from an EMBL/GenBank/DDBJ whole genome shotgun (WGS) entry which is preliminary data.</text>
</comment>
<evidence type="ECO:0000259" key="3">
    <source>
        <dbReference type="PROSITE" id="PS50048"/>
    </source>
</evidence>
<dbReference type="GO" id="GO:0001181">
    <property type="term" value="F:RNA polymerase I general transcription initiation factor activity"/>
    <property type="evidence" value="ECO:0007669"/>
    <property type="project" value="TreeGrafter"/>
</dbReference>
<dbReference type="AlphaFoldDB" id="A0A9P4GPV6"/>
<dbReference type="PROSITE" id="PS00463">
    <property type="entry name" value="ZN2_CY6_FUNGAL_1"/>
    <property type="match status" value="1"/>
</dbReference>
<feature type="compositionally biased region" description="Basic and acidic residues" evidence="2">
    <location>
        <begin position="597"/>
        <end position="606"/>
    </location>
</feature>
<dbReference type="SMART" id="SM00066">
    <property type="entry name" value="GAL4"/>
    <property type="match status" value="1"/>
</dbReference>
<dbReference type="InterPro" id="IPR039601">
    <property type="entry name" value="Rrn5"/>
</dbReference>